<evidence type="ECO:0000313" key="8">
    <source>
        <dbReference type="EMBL" id="GMH26599.1"/>
    </source>
</evidence>
<dbReference type="InterPro" id="IPR001128">
    <property type="entry name" value="Cyt_P450"/>
</dbReference>
<dbReference type="PANTHER" id="PTHR24286">
    <property type="entry name" value="CYTOCHROME P450 26"/>
    <property type="match status" value="1"/>
</dbReference>
<evidence type="ECO:0000256" key="4">
    <source>
        <dbReference type="ARBA" id="ARBA00022989"/>
    </source>
</evidence>
<comment type="cofactor">
    <cofactor evidence="6">
        <name>heme</name>
        <dbReference type="ChEBI" id="CHEBI:30413"/>
    </cofactor>
</comment>
<evidence type="ECO:0008006" key="10">
    <source>
        <dbReference type="Google" id="ProtNLM"/>
    </source>
</evidence>
<dbReference type="InterPro" id="IPR002403">
    <property type="entry name" value="Cyt_P450_E_grp-IV"/>
</dbReference>
<dbReference type="PRINTS" id="PR00385">
    <property type="entry name" value="P450"/>
</dbReference>
<keyword evidence="6 7" id="KW-0349">Heme</keyword>
<comment type="caution">
    <text evidence="8">The sequence shown here is derived from an EMBL/GenBank/DDBJ whole genome shotgun (WGS) entry which is preliminary data.</text>
</comment>
<evidence type="ECO:0000256" key="1">
    <source>
        <dbReference type="ARBA" id="ARBA00004167"/>
    </source>
</evidence>
<gene>
    <name evidence="8" type="ORF">Nepgr_028442</name>
</gene>
<accession>A0AAD3TCV9</accession>
<dbReference type="GO" id="GO:0004497">
    <property type="term" value="F:monooxygenase activity"/>
    <property type="evidence" value="ECO:0007669"/>
    <property type="project" value="UniProtKB-KW"/>
</dbReference>
<keyword evidence="3 6" id="KW-0479">Metal-binding</keyword>
<comment type="subcellular location">
    <subcellularLocation>
        <location evidence="1">Membrane</location>
        <topology evidence="1">Single-pass membrane protein</topology>
    </subcellularLocation>
</comment>
<comment type="similarity">
    <text evidence="7">Belongs to the cytochrome P450 family.</text>
</comment>
<dbReference type="GO" id="GO:0005506">
    <property type="term" value="F:iron ion binding"/>
    <property type="evidence" value="ECO:0007669"/>
    <property type="project" value="InterPro"/>
</dbReference>
<keyword evidence="4" id="KW-0472">Membrane</keyword>
<keyword evidence="7" id="KW-0503">Monooxygenase</keyword>
<proteinExistence type="inferred from homology"/>
<reference evidence="8" key="1">
    <citation type="submission" date="2023-05" db="EMBL/GenBank/DDBJ databases">
        <title>Nepenthes gracilis genome sequencing.</title>
        <authorList>
            <person name="Fukushima K."/>
        </authorList>
    </citation>
    <scope>NUCLEOTIDE SEQUENCE</scope>
    <source>
        <strain evidence="8">SING2019-196</strain>
    </source>
</reference>
<dbReference type="Proteomes" id="UP001279734">
    <property type="component" value="Unassembled WGS sequence"/>
</dbReference>
<dbReference type="EMBL" id="BSYO01000031">
    <property type="protein sequence ID" value="GMH26599.1"/>
    <property type="molecule type" value="Genomic_DNA"/>
</dbReference>
<dbReference type="GO" id="GO:0010268">
    <property type="term" value="P:brassinosteroid homeostasis"/>
    <property type="evidence" value="ECO:0007669"/>
    <property type="project" value="TreeGrafter"/>
</dbReference>
<dbReference type="Gene3D" id="1.10.630.10">
    <property type="entry name" value="Cytochrome P450"/>
    <property type="match status" value="1"/>
</dbReference>
<dbReference type="SUPFAM" id="SSF48264">
    <property type="entry name" value="Cytochrome P450"/>
    <property type="match status" value="1"/>
</dbReference>
<name>A0AAD3TCV9_NEPGR</name>
<keyword evidence="4" id="KW-1133">Transmembrane helix</keyword>
<evidence type="ECO:0000256" key="2">
    <source>
        <dbReference type="ARBA" id="ARBA00022692"/>
    </source>
</evidence>
<dbReference type="InterPro" id="IPR017972">
    <property type="entry name" value="Cyt_P450_CS"/>
</dbReference>
<evidence type="ECO:0000256" key="5">
    <source>
        <dbReference type="ARBA" id="ARBA00023004"/>
    </source>
</evidence>
<evidence type="ECO:0000256" key="3">
    <source>
        <dbReference type="ARBA" id="ARBA00022723"/>
    </source>
</evidence>
<dbReference type="CDD" id="cd11043">
    <property type="entry name" value="CYP90-like"/>
    <property type="match status" value="1"/>
</dbReference>
<keyword evidence="9" id="KW-1185">Reference proteome</keyword>
<evidence type="ECO:0000256" key="7">
    <source>
        <dbReference type="RuleBase" id="RU000461"/>
    </source>
</evidence>
<dbReference type="PRINTS" id="PR00465">
    <property type="entry name" value="EP450IV"/>
</dbReference>
<keyword evidence="7" id="KW-0560">Oxidoreductase</keyword>
<dbReference type="Pfam" id="PF00067">
    <property type="entry name" value="p450"/>
    <property type="match status" value="1"/>
</dbReference>
<evidence type="ECO:0000256" key="6">
    <source>
        <dbReference type="PIRSR" id="PIRSR602403-1"/>
    </source>
</evidence>
<organism evidence="8 9">
    <name type="scientific">Nepenthes gracilis</name>
    <name type="common">Slender pitcher plant</name>
    <dbReference type="NCBI Taxonomy" id="150966"/>
    <lineage>
        <taxon>Eukaryota</taxon>
        <taxon>Viridiplantae</taxon>
        <taxon>Streptophyta</taxon>
        <taxon>Embryophyta</taxon>
        <taxon>Tracheophyta</taxon>
        <taxon>Spermatophyta</taxon>
        <taxon>Magnoliopsida</taxon>
        <taxon>eudicotyledons</taxon>
        <taxon>Gunneridae</taxon>
        <taxon>Pentapetalae</taxon>
        <taxon>Caryophyllales</taxon>
        <taxon>Nepenthaceae</taxon>
        <taxon>Nepenthes</taxon>
    </lineage>
</organism>
<keyword evidence="2" id="KW-0812">Transmembrane</keyword>
<feature type="binding site" description="axial binding residue" evidence="6">
    <location>
        <position position="341"/>
    </location>
    <ligand>
        <name>heme</name>
        <dbReference type="ChEBI" id="CHEBI:30413"/>
    </ligand>
    <ligandPart>
        <name>Fe</name>
        <dbReference type="ChEBI" id="CHEBI:18248"/>
    </ligandPart>
</feature>
<dbReference type="GO" id="GO:0016132">
    <property type="term" value="P:brassinosteroid biosynthetic process"/>
    <property type="evidence" value="ECO:0007669"/>
    <property type="project" value="TreeGrafter"/>
</dbReference>
<dbReference type="GO" id="GO:0016705">
    <property type="term" value="F:oxidoreductase activity, acting on paired donors, with incorporation or reduction of molecular oxygen"/>
    <property type="evidence" value="ECO:0007669"/>
    <property type="project" value="InterPro"/>
</dbReference>
<dbReference type="PROSITE" id="PS00086">
    <property type="entry name" value="CYTOCHROME_P450"/>
    <property type="match status" value="1"/>
</dbReference>
<evidence type="ECO:0000313" key="9">
    <source>
        <dbReference type="Proteomes" id="UP001279734"/>
    </source>
</evidence>
<dbReference type="GO" id="GO:0020037">
    <property type="term" value="F:heme binding"/>
    <property type="evidence" value="ECO:0007669"/>
    <property type="project" value="InterPro"/>
</dbReference>
<protein>
    <recommendedName>
        <fullName evidence="10">Cytochrome P450</fullName>
    </recommendedName>
</protein>
<dbReference type="AlphaFoldDB" id="A0AAD3TCV9"/>
<dbReference type="PANTHER" id="PTHR24286:SF185">
    <property type="entry name" value="CYTOCHROME P450 87A3-LIKE"/>
    <property type="match status" value="1"/>
</dbReference>
<keyword evidence="5 6" id="KW-0408">Iron</keyword>
<dbReference type="GO" id="GO:0016020">
    <property type="term" value="C:membrane"/>
    <property type="evidence" value="ECO:0007669"/>
    <property type="project" value="UniProtKB-SubCell"/>
</dbReference>
<sequence length="391" mass="44373">MIVSIDPEINNYVFQQEGKLFQCWYTESSSKFLGQQNMMNHQGISHKYFRNLTLNLASPEKLKENMLHITDKATQDGLRSWALLPSVDLKQATADMIFEYVAKEIMGYDGSLTSNKLRDCYGDFMRGFVSFPLNIPGTAFHACLEGRKYAIKVIKDIFNVRKLSKPQHHDFVDFLLEEVGKGDSLLNEDMAVDLVFLLLLASHETVSSAITMAINFLTDNPSALEELTKENEAIARNRGSECSGITWNEYKSMTFTHMTINETVRLANIAPVLFRKVIKDVEIKGYTFPAGWQVMVCPAAIHLDPLRYPDPLSFNPWRWEGKELHVGSKNFMAFGGGARLCAGADFAKLQMATFLHHLVTKYRWKKIGGDFSRLPGLIFPNGLHIQLMEKQ</sequence>
<dbReference type="GO" id="GO:0016125">
    <property type="term" value="P:sterol metabolic process"/>
    <property type="evidence" value="ECO:0007669"/>
    <property type="project" value="TreeGrafter"/>
</dbReference>
<dbReference type="InterPro" id="IPR036396">
    <property type="entry name" value="Cyt_P450_sf"/>
</dbReference>